<evidence type="ECO:0000256" key="1">
    <source>
        <dbReference type="SAM" id="MobiDB-lite"/>
    </source>
</evidence>
<reference evidence="3" key="1">
    <citation type="submission" date="2017-09" db="EMBL/GenBank/DDBJ databases">
        <title>Depth-based differentiation of microbial function through sediment-hosted aquifers and enrichment of novel symbionts in the deep terrestrial subsurface.</title>
        <authorList>
            <person name="Probst A.J."/>
            <person name="Ladd B."/>
            <person name="Jarett J.K."/>
            <person name="Geller-Mcgrath D.E."/>
            <person name="Sieber C.M.K."/>
            <person name="Emerson J.B."/>
            <person name="Anantharaman K."/>
            <person name="Thomas B.C."/>
            <person name="Malmstrom R."/>
            <person name="Stieglmeier M."/>
            <person name="Klingl A."/>
            <person name="Woyke T."/>
            <person name="Ryan C.M."/>
            <person name="Banfield J.F."/>
        </authorList>
    </citation>
    <scope>NUCLEOTIDE SEQUENCE [LARGE SCALE GENOMIC DNA]</scope>
</reference>
<dbReference type="EMBL" id="PFQN01000006">
    <property type="protein sequence ID" value="PJC77547.1"/>
    <property type="molecule type" value="Genomic_DNA"/>
</dbReference>
<evidence type="ECO:0008006" key="4">
    <source>
        <dbReference type="Google" id="ProtNLM"/>
    </source>
</evidence>
<protein>
    <recommendedName>
        <fullName evidence="4">Dockerin domain-containing protein</fullName>
    </recommendedName>
</protein>
<accession>A0A2M8GIC1</accession>
<evidence type="ECO:0000313" key="3">
    <source>
        <dbReference type="Proteomes" id="UP000230384"/>
    </source>
</evidence>
<feature type="compositionally biased region" description="Low complexity" evidence="1">
    <location>
        <begin position="455"/>
        <end position="476"/>
    </location>
</feature>
<name>A0A2M8GIC1_9BACT</name>
<dbReference type="AlphaFoldDB" id="A0A2M8GIC1"/>
<dbReference type="Proteomes" id="UP000230384">
    <property type="component" value="Unassembled WGS sequence"/>
</dbReference>
<organism evidence="2 3">
    <name type="scientific">Candidatus Shapirobacteria bacterium CG_4_8_14_3_um_filter_39_11</name>
    <dbReference type="NCBI Taxonomy" id="1974875"/>
    <lineage>
        <taxon>Bacteria</taxon>
        <taxon>Candidatus Shapironibacteriota</taxon>
    </lineage>
</organism>
<evidence type="ECO:0000313" key="2">
    <source>
        <dbReference type="EMBL" id="PJC77547.1"/>
    </source>
</evidence>
<comment type="caution">
    <text evidence="2">The sequence shown here is derived from an EMBL/GenBank/DDBJ whole genome shotgun (WGS) entry which is preliminary data.</text>
</comment>
<sequence length="541" mass="60128">MEIIRKSAFYLVFLFVCFFGLWVKKAEALPSLWTSDQFQINPDVTWNQNYPSIACSNRESKCLIVWRDKRNDPGGENDGANDSRFYGANSNADIYGQFVSSAGSFGDFIIATDISSPKVDQAMPEAVYNSVRNEFLVVWHEADPAATSPNNNDFCVQGGYNIYGRRVSPLKELLGEKIVISEAADCQWKPRIAYDKDKDMYLVVWHDFRHRATNQADSLGKEIYGQFIKGDGTVLGGNYLFSRDTADETKRAARYQEYASVAYDSDRKKFLIVWMDDRETTVSGFSHDIWGILVSFDGSIFGWGKNFPVYRGSGKSENPEISYDLKNKEYVLVWSEFLSNRTKVPKMIRLSPEGSVIGGALDIDSAINHPAFPAVGINPDNGERLIGYEHGNTAFVGFLQTAAITAKSVFSPWTYARPPIAYNNTGSEFFSVYSGASGGFARLYFRRIKIGDVPVTGSPTGTATPSPGSPTNTPAAGACSCPAGKPAKNKGNTNCDDKIDGVDFEIWREEFLGSRTTQSADFNCDSKIDGVDFEIWRENRE</sequence>
<proteinExistence type="predicted"/>
<gene>
    <name evidence="2" type="ORF">CO010_00280</name>
</gene>
<feature type="region of interest" description="Disordered" evidence="1">
    <location>
        <begin position="455"/>
        <end position="478"/>
    </location>
</feature>